<evidence type="ECO:0000313" key="2">
    <source>
        <dbReference type="Proteomes" id="UP001415857"/>
    </source>
</evidence>
<keyword evidence="2" id="KW-1185">Reference proteome</keyword>
<name>A0AAP0S0U6_LIQFO</name>
<dbReference type="Proteomes" id="UP001415857">
    <property type="component" value="Unassembled WGS sequence"/>
</dbReference>
<reference evidence="1 2" key="1">
    <citation type="journal article" date="2024" name="Plant J.">
        <title>Genome sequences and population genomics reveal climatic adaptation and genomic divergence between two closely related sweetgum species.</title>
        <authorList>
            <person name="Xu W.Q."/>
            <person name="Ren C.Q."/>
            <person name="Zhang X.Y."/>
            <person name="Comes H.P."/>
            <person name="Liu X.H."/>
            <person name="Li Y.G."/>
            <person name="Kettle C.J."/>
            <person name="Jalonen R."/>
            <person name="Gaisberger H."/>
            <person name="Ma Y.Z."/>
            <person name="Qiu Y.X."/>
        </authorList>
    </citation>
    <scope>NUCLEOTIDE SEQUENCE [LARGE SCALE GENOMIC DNA]</scope>
    <source>
        <strain evidence="1">Hangzhou</strain>
    </source>
</reference>
<dbReference type="EMBL" id="JBBPBK010000005">
    <property type="protein sequence ID" value="KAK9285391.1"/>
    <property type="molecule type" value="Genomic_DNA"/>
</dbReference>
<gene>
    <name evidence="1" type="ORF">L1049_024583</name>
</gene>
<comment type="caution">
    <text evidence="1">The sequence shown here is derived from an EMBL/GenBank/DDBJ whole genome shotgun (WGS) entry which is preliminary data.</text>
</comment>
<evidence type="ECO:0000313" key="1">
    <source>
        <dbReference type="EMBL" id="KAK9285391.1"/>
    </source>
</evidence>
<proteinExistence type="predicted"/>
<protein>
    <submittedName>
        <fullName evidence="1">Uncharacterized protein</fullName>
    </submittedName>
</protein>
<accession>A0AAP0S0U6</accession>
<organism evidence="1 2">
    <name type="scientific">Liquidambar formosana</name>
    <name type="common">Formosan gum</name>
    <dbReference type="NCBI Taxonomy" id="63359"/>
    <lineage>
        <taxon>Eukaryota</taxon>
        <taxon>Viridiplantae</taxon>
        <taxon>Streptophyta</taxon>
        <taxon>Embryophyta</taxon>
        <taxon>Tracheophyta</taxon>
        <taxon>Spermatophyta</taxon>
        <taxon>Magnoliopsida</taxon>
        <taxon>eudicotyledons</taxon>
        <taxon>Gunneridae</taxon>
        <taxon>Pentapetalae</taxon>
        <taxon>Saxifragales</taxon>
        <taxon>Altingiaceae</taxon>
        <taxon>Liquidambar</taxon>
    </lineage>
</organism>
<sequence>MLSELVVGHRSPPTTRSGEICRRLEMPRRPPKTIKMLLSATGDNEFSDPSVARLVCLGEISSKTNETSNHAQERIAVLTKF</sequence>
<dbReference type="AlphaFoldDB" id="A0AAP0S0U6"/>